<evidence type="ECO:0000313" key="2">
    <source>
        <dbReference type="EMBL" id="AAB26436.2"/>
    </source>
</evidence>
<feature type="region of interest" description="Disordered" evidence="1">
    <location>
        <begin position="1"/>
        <end position="30"/>
    </location>
</feature>
<dbReference type="GO" id="GO:0003964">
    <property type="term" value="F:RNA-directed DNA polymerase activity"/>
    <property type="evidence" value="ECO:0007669"/>
    <property type="project" value="UniProtKB-KW"/>
</dbReference>
<keyword evidence="2" id="KW-0808">Transferase</keyword>
<dbReference type="EMBL" id="S59870">
    <property type="protein sequence ID" value="AAB26436.2"/>
    <property type="molecule type" value="Genomic_DNA"/>
</dbReference>
<name>Q07997_CHITU</name>
<reference evidence="2" key="1">
    <citation type="journal article" date="1993" name="Mol. Gen. Genet.">
        <title>The Chironomus thummi genome contains a non-LTR retrotransposon.</title>
        <authorList>
            <person name="Blinov A.G."/>
            <person name="Sobanov Y.V."/>
            <person name="Bogachev S.S."/>
            <person name="Donchenko A.P."/>
            <person name="Filippova M.A."/>
        </authorList>
    </citation>
    <scope>NUCLEOTIDE SEQUENCE</scope>
</reference>
<gene>
    <name evidence="2" type="primary">reverse transcriptase homolog</name>
</gene>
<protein>
    <submittedName>
        <fullName evidence="2">Uncharacterized protein reverse transcriptase homolog</fullName>
    </submittedName>
</protein>
<dbReference type="AlphaFoldDB" id="Q07997"/>
<proteinExistence type="predicted"/>
<evidence type="ECO:0000256" key="1">
    <source>
        <dbReference type="SAM" id="MobiDB-lite"/>
    </source>
</evidence>
<keyword evidence="2" id="KW-0548">Nucleotidyltransferase</keyword>
<organism evidence="2">
    <name type="scientific">Chironomus thummi</name>
    <name type="common">Midge</name>
    <dbReference type="NCBI Taxonomy" id="7154"/>
    <lineage>
        <taxon>Eukaryota</taxon>
        <taxon>Metazoa</taxon>
        <taxon>Ecdysozoa</taxon>
        <taxon>Arthropoda</taxon>
        <taxon>Hexapoda</taxon>
        <taxon>Insecta</taxon>
        <taxon>Pterygota</taxon>
        <taxon>Neoptera</taxon>
        <taxon>Endopterygota</taxon>
        <taxon>Diptera</taxon>
        <taxon>Nematocera</taxon>
        <taxon>Chironomoidea</taxon>
        <taxon>Chironomidae</taxon>
        <taxon>Chironominae</taxon>
        <taxon>Chironomus</taxon>
    </lineage>
</organism>
<feature type="compositionally biased region" description="Low complexity" evidence="1">
    <location>
        <begin position="493"/>
        <end position="505"/>
    </location>
</feature>
<feature type="compositionally biased region" description="Basic residues" evidence="1">
    <location>
        <begin position="509"/>
        <end position="519"/>
    </location>
</feature>
<keyword evidence="2" id="KW-0695">RNA-directed DNA polymerase</keyword>
<feature type="region of interest" description="Disordered" evidence="1">
    <location>
        <begin position="116"/>
        <end position="176"/>
    </location>
</feature>
<accession>Q07997</accession>
<sequence length="629" mass="71538">MVASPKTTNNEENLSQNQHGLNSSQQQHSSSVTILNIEEIFSEDVSQAADIEMTNLKPKKQISIKNFLNEASKAEKTPSRSDVPNALLKRVANESKPKDGNKPLFVLPPVKKASSSGVPYLFGSPEQEKKRSTTSSYWGENSKTSEQQKTISVNTESNNNKSQQKSKPPPIVISTGGAGEIKRLTNEINNQPGSFLIETKKGKQGTKTVTTESWDYYEKFIQLLKDKKHHFHTYSGQEPLKKYVLYGLPDMEISELEKELKTEKITPVKIVKMTMKHKEHEQDDDQNYLVYFKKDVEQGGNFLEFLRKIKIVSSFKIKWADYKNRQAGPSQCSKCLRFGHGQNGCNKPSVCFRCSEQHDSKTCQYISKETNKVPLGKLKCFFCGEKHTAIFTGCKTRQEIIEKWKSKSQNGNNQNQNKTAGHYSYGQRRNNPPTPHRPERSTRNVQHAPKPQWKKEYMEPSTSGTQKPVHQKQVPVNYKPRNTNPPPNHKPSNQGNKNNLNNQQNNKERGKHWKKNQRKKQTERINQHQKPKQVVELMDSEDTGATSQTSMSLPEPSFSVEVVNRNITTNQQAQSTSTRDKNISEIEESKCKYLISELLKLIAKNPEFIDEILQAIGSSAKNTAYNNGL</sequence>
<feature type="region of interest" description="Disordered" evidence="1">
    <location>
        <begin position="405"/>
        <end position="534"/>
    </location>
</feature>
<dbReference type="PIR" id="S31174">
    <property type="entry name" value="S31174"/>
</dbReference>
<feature type="compositionally biased region" description="Polar residues" evidence="1">
    <location>
        <begin position="133"/>
        <end position="166"/>
    </location>
</feature>
<feature type="compositionally biased region" description="Low complexity" evidence="1">
    <location>
        <begin position="407"/>
        <end position="418"/>
    </location>
</feature>